<name>A0AAU9J5S3_9CILI</name>
<evidence type="ECO:0000256" key="1">
    <source>
        <dbReference type="ARBA" id="ARBA00022857"/>
    </source>
</evidence>
<dbReference type="GO" id="GO:0070402">
    <property type="term" value="F:NADPH binding"/>
    <property type="evidence" value="ECO:0007669"/>
    <property type="project" value="TreeGrafter"/>
</dbReference>
<evidence type="ECO:0000259" key="3">
    <source>
        <dbReference type="SMART" id="SM00829"/>
    </source>
</evidence>
<dbReference type="Pfam" id="PF08240">
    <property type="entry name" value="ADH_N"/>
    <property type="match status" value="1"/>
</dbReference>
<dbReference type="Pfam" id="PF00107">
    <property type="entry name" value="ADH_zinc_N"/>
    <property type="match status" value="1"/>
</dbReference>
<dbReference type="Proteomes" id="UP001162131">
    <property type="component" value="Unassembled WGS sequence"/>
</dbReference>
<evidence type="ECO:0000313" key="5">
    <source>
        <dbReference type="Proteomes" id="UP001162131"/>
    </source>
</evidence>
<dbReference type="SUPFAM" id="SSF51735">
    <property type="entry name" value="NAD(P)-binding Rossmann-fold domains"/>
    <property type="match status" value="1"/>
</dbReference>
<dbReference type="InterPro" id="IPR036291">
    <property type="entry name" value="NAD(P)-bd_dom_sf"/>
</dbReference>
<dbReference type="SUPFAM" id="SSF50129">
    <property type="entry name" value="GroES-like"/>
    <property type="match status" value="1"/>
</dbReference>
<proteinExistence type="predicted"/>
<evidence type="ECO:0000256" key="2">
    <source>
        <dbReference type="ARBA" id="ARBA00023002"/>
    </source>
</evidence>
<sequence>MIRIFFYFPARQQLFSFKISIISTPDINFVSSDCLLQWLSINSMMRAILLQGPNKFRLKQVPIPKPAKGEVLIRMEAAPINPSDIICLRGGIQNQYPLIPGFEGSGTVVESGSGFLGWSLKGKRVACFTDVGNGTWSEYVVTSAKKCMQLPKDVSFEQGACSFTNPIAAVIIMDTIKENSHKAIIQTAAASSLGKMILRSCIKENIPVINVVRRDEQAKSLKEIGAKYIVNSSSRNFEYELKKHIDSLNATAAFDCVGGEMTGNLINLLGKNSVVYVYGMLSQEKITEIDPAELIFNRKKIEGLWTQEIIKRKGVYYLIKVLKKIVKELSGTLKTDIANEFDLGEIDTALNYYRDNPSAGKILLKPKMLTENQNKNT</sequence>
<gene>
    <name evidence="4" type="ORF">BSTOLATCC_MIC31710</name>
</gene>
<comment type="caution">
    <text evidence="4">The sequence shown here is derived from an EMBL/GenBank/DDBJ whole genome shotgun (WGS) entry which is preliminary data.</text>
</comment>
<dbReference type="Gene3D" id="3.90.180.10">
    <property type="entry name" value="Medium-chain alcohol dehydrogenases, catalytic domain"/>
    <property type="match status" value="1"/>
</dbReference>
<protein>
    <recommendedName>
        <fullName evidence="3">Enoyl reductase (ER) domain-containing protein</fullName>
    </recommendedName>
</protein>
<dbReference type="PANTHER" id="PTHR48106:SF18">
    <property type="entry name" value="QUINONE OXIDOREDUCTASE PIG3"/>
    <property type="match status" value="1"/>
</dbReference>
<accession>A0AAU9J5S3</accession>
<reference evidence="4" key="1">
    <citation type="submission" date="2021-09" db="EMBL/GenBank/DDBJ databases">
        <authorList>
            <consortium name="AG Swart"/>
            <person name="Singh M."/>
            <person name="Singh A."/>
            <person name="Seah K."/>
            <person name="Emmerich C."/>
        </authorList>
    </citation>
    <scope>NUCLEOTIDE SEQUENCE</scope>
    <source>
        <strain evidence="4">ATCC30299</strain>
    </source>
</reference>
<keyword evidence="5" id="KW-1185">Reference proteome</keyword>
<dbReference type="EMBL" id="CAJZBQ010000032">
    <property type="protein sequence ID" value="CAG9322584.1"/>
    <property type="molecule type" value="Genomic_DNA"/>
</dbReference>
<keyword evidence="1" id="KW-0521">NADP</keyword>
<feature type="domain" description="Enoyl reductase (ER)" evidence="3">
    <location>
        <begin position="52"/>
        <end position="364"/>
    </location>
</feature>
<dbReference type="Gene3D" id="3.40.50.720">
    <property type="entry name" value="NAD(P)-binding Rossmann-like Domain"/>
    <property type="match status" value="1"/>
</dbReference>
<dbReference type="CDD" id="cd08291">
    <property type="entry name" value="ETR_like_1"/>
    <property type="match status" value="1"/>
</dbReference>
<organism evidence="4 5">
    <name type="scientific">Blepharisma stoltei</name>
    <dbReference type="NCBI Taxonomy" id="1481888"/>
    <lineage>
        <taxon>Eukaryota</taxon>
        <taxon>Sar</taxon>
        <taxon>Alveolata</taxon>
        <taxon>Ciliophora</taxon>
        <taxon>Postciliodesmatophora</taxon>
        <taxon>Heterotrichea</taxon>
        <taxon>Heterotrichida</taxon>
        <taxon>Blepharismidae</taxon>
        <taxon>Blepharisma</taxon>
    </lineage>
</organism>
<dbReference type="InterPro" id="IPR013149">
    <property type="entry name" value="ADH-like_C"/>
</dbReference>
<dbReference type="InterPro" id="IPR013154">
    <property type="entry name" value="ADH-like_N"/>
</dbReference>
<dbReference type="AlphaFoldDB" id="A0AAU9J5S3"/>
<dbReference type="GO" id="GO:0016651">
    <property type="term" value="F:oxidoreductase activity, acting on NAD(P)H"/>
    <property type="evidence" value="ECO:0007669"/>
    <property type="project" value="TreeGrafter"/>
</dbReference>
<dbReference type="InterPro" id="IPR020843">
    <property type="entry name" value="ER"/>
</dbReference>
<dbReference type="PANTHER" id="PTHR48106">
    <property type="entry name" value="QUINONE OXIDOREDUCTASE PIG3-RELATED"/>
    <property type="match status" value="1"/>
</dbReference>
<dbReference type="SMART" id="SM00829">
    <property type="entry name" value="PKS_ER"/>
    <property type="match status" value="1"/>
</dbReference>
<evidence type="ECO:0000313" key="4">
    <source>
        <dbReference type="EMBL" id="CAG9322584.1"/>
    </source>
</evidence>
<dbReference type="InterPro" id="IPR011032">
    <property type="entry name" value="GroES-like_sf"/>
</dbReference>
<keyword evidence="2" id="KW-0560">Oxidoreductase</keyword>